<evidence type="ECO:0000256" key="1">
    <source>
        <dbReference type="SAM" id="MobiDB-lite"/>
    </source>
</evidence>
<feature type="non-terminal residue" evidence="2">
    <location>
        <position position="155"/>
    </location>
</feature>
<proteinExistence type="predicted"/>
<protein>
    <submittedName>
        <fullName evidence="2">Uncharacterized protein</fullName>
    </submittedName>
</protein>
<organism evidence="2">
    <name type="scientific">Homalodisca liturata</name>
    <dbReference type="NCBI Taxonomy" id="320908"/>
    <lineage>
        <taxon>Eukaryota</taxon>
        <taxon>Metazoa</taxon>
        <taxon>Ecdysozoa</taxon>
        <taxon>Arthropoda</taxon>
        <taxon>Hexapoda</taxon>
        <taxon>Insecta</taxon>
        <taxon>Pterygota</taxon>
        <taxon>Neoptera</taxon>
        <taxon>Paraneoptera</taxon>
        <taxon>Hemiptera</taxon>
        <taxon>Auchenorrhyncha</taxon>
        <taxon>Membracoidea</taxon>
        <taxon>Cicadellidae</taxon>
        <taxon>Cicadellinae</taxon>
        <taxon>Proconiini</taxon>
        <taxon>Homalodisca</taxon>
    </lineage>
</organism>
<feature type="compositionally biased region" description="Polar residues" evidence="1">
    <location>
        <begin position="85"/>
        <end position="103"/>
    </location>
</feature>
<reference evidence="2" key="1">
    <citation type="submission" date="2015-11" db="EMBL/GenBank/DDBJ databases">
        <title>De novo transcriptome assembly of four potential Pierce s Disease insect vectors from Arizona vineyards.</title>
        <authorList>
            <person name="Tassone E.E."/>
        </authorList>
    </citation>
    <scope>NUCLEOTIDE SEQUENCE</scope>
</reference>
<sequence>EEEEECDTSDLNLALSADEDSDEQSTQKGEDMLISSATSVAPLDVSSVENPSLPSYTPSEITVAADHHYENSPDMFYESEVIVETTPTPRSATPTDQLSSLPSLQHHHDSEEEWSSQKLWEISQSLKVRSKQVKRLIMGVIRKRQMADESLEAFK</sequence>
<dbReference type="EMBL" id="GECU01037791">
    <property type="protein sequence ID" value="JAS69915.1"/>
    <property type="molecule type" value="Transcribed_RNA"/>
</dbReference>
<dbReference type="AlphaFoldDB" id="A0A1B6H5E0"/>
<feature type="non-terminal residue" evidence="2">
    <location>
        <position position="1"/>
    </location>
</feature>
<gene>
    <name evidence="2" type="ORF">g.58993</name>
</gene>
<feature type="region of interest" description="Disordered" evidence="1">
    <location>
        <begin position="1"/>
        <end position="32"/>
    </location>
</feature>
<evidence type="ECO:0000313" key="2">
    <source>
        <dbReference type="EMBL" id="JAS69915.1"/>
    </source>
</evidence>
<name>A0A1B6H5E0_9HEMI</name>
<feature type="region of interest" description="Disordered" evidence="1">
    <location>
        <begin position="85"/>
        <end position="116"/>
    </location>
</feature>
<accession>A0A1B6H5E0</accession>